<proteinExistence type="predicted"/>
<organism evidence="1">
    <name type="scientific">bioreactor metagenome</name>
    <dbReference type="NCBI Taxonomy" id="1076179"/>
    <lineage>
        <taxon>unclassified sequences</taxon>
        <taxon>metagenomes</taxon>
        <taxon>ecological metagenomes</taxon>
    </lineage>
</organism>
<protein>
    <submittedName>
        <fullName evidence="1">Uncharacterized protein</fullName>
    </submittedName>
</protein>
<reference evidence="1" key="1">
    <citation type="submission" date="2019-08" db="EMBL/GenBank/DDBJ databases">
        <authorList>
            <person name="Kucharzyk K."/>
            <person name="Murdoch R.W."/>
            <person name="Higgins S."/>
            <person name="Loffler F."/>
        </authorList>
    </citation>
    <scope>NUCLEOTIDE SEQUENCE</scope>
</reference>
<accession>A0A645IAR9</accession>
<sequence length="84" mass="9713">MLVRKDFALHEIPVDLPLHIQQVLLVFIAPQDQKLVSHRAGEKFILLQGICQGPGIFFQNPVPILIAEYIIDIFEVLKIDIYYR</sequence>
<comment type="caution">
    <text evidence="1">The sequence shown here is derived from an EMBL/GenBank/DDBJ whole genome shotgun (WGS) entry which is preliminary data.</text>
</comment>
<evidence type="ECO:0000313" key="1">
    <source>
        <dbReference type="EMBL" id="MPN48355.1"/>
    </source>
</evidence>
<name>A0A645IAR9_9ZZZZ</name>
<dbReference type="EMBL" id="VSSQ01110614">
    <property type="protein sequence ID" value="MPN48355.1"/>
    <property type="molecule type" value="Genomic_DNA"/>
</dbReference>
<gene>
    <name evidence="1" type="ORF">SDC9_195962</name>
</gene>
<dbReference type="AlphaFoldDB" id="A0A645IAR9"/>